<evidence type="ECO:0000313" key="2">
    <source>
        <dbReference type="Proteomes" id="UP000464957"/>
    </source>
</evidence>
<accession>A0A6B9SU17</accession>
<name>A0A6B9SU17_9CAUD</name>
<proteinExistence type="predicted"/>
<sequence>MTTIVNFTAAIELTTKALVETNRIEGRFYNSRIGHEQGEQAKTDAVRAFKVIDNKVYAETRNCVFHLRNLSALALADFNTINAPVYMKKADAEFDEMVKAALFS</sequence>
<organism evidence="1 2">
    <name type="scientific">Vibrio phage VH1_2019</name>
    <dbReference type="NCBI Taxonomy" id="2686307"/>
    <lineage>
        <taxon>Viruses</taxon>
        <taxon>Duplodnaviria</taxon>
        <taxon>Heunggongvirae</taxon>
        <taxon>Uroviricota</taxon>
        <taxon>Caudoviricetes</taxon>
        <taxon>Pantevenvirales</taxon>
        <taxon>Straboviridae</taxon>
        <taxon>Schizotequatrovirus</taxon>
        <taxon>Schizotequatrovirus KVP40</taxon>
    </lineage>
</organism>
<gene>
    <name evidence="1" type="ORF">VH12019_00382</name>
</gene>
<reference evidence="1 2" key="1">
    <citation type="submission" date="2019-12" db="EMBL/GenBank/DDBJ databases">
        <authorList>
            <person name="Harris M."/>
            <person name="Ho T.C."/>
            <person name="Fruchtman H."/>
            <person name="Garin M."/>
            <person name="Kubatin V."/>
            <person name="Lu T."/>
            <person name="Xue L."/>
            <person name="Marr M.T."/>
        </authorList>
    </citation>
    <scope>NUCLEOTIDE SEQUENCE [LARGE SCALE GENOMIC DNA]</scope>
</reference>
<protein>
    <submittedName>
        <fullName evidence="1">Uncharacterized protein</fullName>
    </submittedName>
</protein>
<dbReference type="EMBL" id="MN794232">
    <property type="protein sequence ID" value="QHJ74301.1"/>
    <property type="molecule type" value="Genomic_DNA"/>
</dbReference>
<evidence type="ECO:0000313" key="1">
    <source>
        <dbReference type="EMBL" id="QHJ74301.1"/>
    </source>
</evidence>
<dbReference type="Proteomes" id="UP000464957">
    <property type="component" value="Segment"/>
</dbReference>